<dbReference type="GO" id="GO:0008961">
    <property type="term" value="F:phosphatidylglycerol-prolipoprotein diacylglyceryl transferase activity"/>
    <property type="evidence" value="ECO:0007669"/>
    <property type="project" value="InterPro"/>
</dbReference>
<keyword evidence="2" id="KW-0808">Transferase</keyword>
<evidence type="ECO:0000256" key="4">
    <source>
        <dbReference type="ARBA" id="ARBA00022989"/>
    </source>
</evidence>
<sequence length="155" mass="18204">MYDFWDWWQHLPESINPFLVEIGSFRLPYYGLMYIIAFATTYCLALYRVKHEKRFDIMKNHINDLMTAMILGLVIGARLGYVLFYNLFYYLRNPLEIFLPFSFSNGIAFTGISGMSYHGGLIGVIVAAWYYIRKSELNFWQMTDLFAPVIPLGYT</sequence>
<dbReference type="GO" id="GO:0042158">
    <property type="term" value="P:lipoprotein biosynthetic process"/>
    <property type="evidence" value="ECO:0007669"/>
    <property type="project" value="InterPro"/>
</dbReference>
<dbReference type="InterPro" id="IPR001640">
    <property type="entry name" value="Lgt"/>
</dbReference>
<keyword evidence="5 6" id="KW-0472">Membrane</keyword>
<evidence type="ECO:0000313" key="7">
    <source>
        <dbReference type="EMBL" id="KKL23962.1"/>
    </source>
</evidence>
<evidence type="ECO:0000256" key="6">
    <source>
        <dbReference type="SAM" id="Phobius"/>
    </source>
</evidence>
<reference evidence="7" key="1">
    <citation type="journal article" date="2015" name="Nature">
        <title>Complex archaea that bridge the gap between prokaryotes and eukaryotes.</title>
        <authorList>
            <person name="Spang A."/>
            <person name="Saw J.H."/>
            <person name="Jorgensen S.L."/>
            <person name="Zaremba-Niedzwiedzka K."/>
            <person name="Martijn J."/>
            <person name="Lind A.E."/>
            <person name="van Eijk R."/>
            <person name="Schleper C."/>
            <person name="Guy L."/>
            <person name="Ettema T.J."/>
        </authorList>
    </citation>
    <scope>NUCLEOTIDE SEQUENCE</scope>
</reference>
<evidence type="ECO:0000256" key="5">
    <source>
        <dbReference type="ARBA" id="ARBA00023136"/>
    </source>
</evidence>
<dbReference type="EMBL" id="LAZR01036771">
    <property type="protein sequence ID" value="KKL23962.1"/>
    <property type="molecule type" value="Genomic_DNA"/>
</dbReference>
<evidence type="ECO:0000256" key="1">
    <source>
        <dbReference type="ARBA" id="ARBA00022475"/>
    </source>
</evidence>
<feature type="transmembrane region" description="Helical" evidence="6">
    <location>
        <begin position="108"/>
        <end position="132"/>
    </location>
</feature>
<proteinExistence type="predicted"/>
<evidence type="ECO:0008006" key="8">
    <source>
        <dbReference type="Google" id="ProtNLM"/>
    </source>
</evidence>
<keyword evidence="4 6" id="KW-1133">Transmembrane helix</keyword>
<organism evidence="7">
    <name type="scientific">marine sediment metagenome</name>
    <dbReference type="NCBI Taxonomy" id="412755"/>
    <lineage>
        <taxon>unclassified sequences</taxon>
        <taxon>metagenomes</taxon>
        <taxon>ecological metagenomes</taxon>
    </lineage>
</organism>
<protein>
    <recommendedName>
        <fullName evidence="8">Prolipoprotein diacylglyceryl transferase</fullName>
    </recommendedName>
</protein>
<dbReference type="PANTHER" id="PTHR30589">
    <property type="entry name" value="PROLIPOPROTEIN DIACYLGLYCERYL TRANSFERASE"/>
    <property type="match status" value="1"/>
</dbReference>
<accession>A0A0F9CC40</accession>
<evidence type="ECO:0000256" key="3">
    <source>
        <dbReference type="ARBA" id="ARBA00022692"/>
    </source>
</evidence>
<comment type="caution">
    <text evidence="7">The sequence shown here is derived from an EMBL/GenBank/DDBJ whole genome shotgun (WGS) entry which is preliminary data.</text>
</comment>
<feature type="transmembrane region" description="Helical" evidence="6">
    <location>
        <begin position="27"/>
        <end position="47"/>
    </location>
</feature>
<feature type="non-terminal residue" evidence="7">
    <location>
        <position position="155"/>
    </location>
</feature>
<feature type="transmembrane region" description="Helical" evidence="6">
    <location>
        <begin position="68"/>
        <end position="88"/>
    </location>
</feature>
<dbReference type="PANTHER" id="PTHR30589:SF0">
    <property type="entry name" value="PHOSPHATIDYLGLYCEROL--PROLIPOPROTEIN DIACYLGLYCERYL TRANSFERASE"/>
    <property type="match status" value="1"/>
</dbReference>
<keyword evidence="1" id="KW-1003">Cell membrane</keyword>
<name>A0A0F9CC40_9ZZZZ</name>
<evidence type="ECO:0000256" key="2">
    <source>
        <dbReference type="ARBA" id="ARBA00022679"/>
    </source>
</evidence>
<gene>
    <name evidence="7" type="ORF">LCGC14_2420130</name>
</gene>
<dbReference type="AlphaFoldDB" id="A0A0F9CC40"/>
<dbReference type="Pfam" id="PF01790">
    <property type="entry name" value="LGT"/>
    <property type="match status" value="1"/>
</dbReference>
<dbReference type="GO" id="GO:0005886">
    <property type="term" value="C:plasma membrane"/>
    <property type="evidence" value="ECO:0007669"/>
    <property type="project" value="InterPro"/>
</dbReference>
<keyword evidence="3 6" id="KW-0812">Transmembrane</keyword>
<dbReference type="NCBIfam" id="TIGR00544">
    <property type="entry name" value="lgt"/>
    <property type="match status" value="1"/>
</dbReference>